<dbReference type="InterPro" id="IPR003316">
    <property type="entry name" value="E2F_WHTH_DNA-bd_dom"/>
</dbReference>
<dbReference type="InterPro" id="IPR036390">
    <property type="entry name" value="WH_DNA-bd_sf"/>
</dbReference>
<comment type="caution">
    <text evidence="12">The sequence shown here is derived from an EMBL/GenBank/DDBJ whole genome shotgun (WGS) entry which is preliminary data.</text>
</comment>
<dbReference type="OrthoDB" id="552115at2759"/>
<keyword evidence="6 7" id="KW-0539">Nucleus</keyword>
<evidence type="ECO:0000256" key="7">
    <source>
        <dbReference type="RuleBase" id="RU003796"/>
    </source>
</evidence>
<evidence type="ECO:0000313" key="13">
    <source>
        <dbReference type="Proteomes" id="UP001151699"/>
    </source>
</evidence>
<dbReference type="InterPro" id="IPR036388">
    <property type="entry name" value="WH-like_DNA-bd_sf"/>
</dbReference>
<dbReference type="SUPFAM" id="SSF144074">
    <property type="entry name" value="E2F-DP heterodimerization region"/>
    <property type="match status" value="1"/>
</dbReference>
<dbReference type="SUPFAM" id="SSF46785">
    <property type="entry name" value="Winged helix' DNA-binding domain"/>
    <property type="match status" value="1"/>
</dbReference>
<evidence type="ECO:0000256" key="4">
    <source>
        <dbReference type="ARBA" id="ARBA00023125"/>
    </source>
</evidence>
<feature type="region of interest" description="Disordered" evidence="9">
    <location>
        <begin position="386"/>
        <end position="411"/>
    </location>
</feature>
<evidence type="ECO:0000256" key="9">
    <source>
        <dbReference type="SAM" id="MobiDB-lite"/>
    </source>
</evidence>
<feature type="region of interest" description="Disordered" evidence="9">
    <location>
        <begin position="107"/>
        <end position="142"/>
    </location>
</feature>
<dbReference type="FunFam" id="1.20.140.80:FF:000005">
    <property type="entry name" value="Transcription factor"/>
    <property type="match status" value="1"/>
</dbReference>
<keyword evidence="3 7" id="KW-0805">Transcription regulation</keyword>
<dbReference type="GO" id="GO:0000977">
    <property type="term" value="F:RNA polymerase II transcription regulatory region sequence-specific DNA binding"/>
    <property type="evidence" value="ECO:0007669"/>
    <property type="project" value="TreeGrafter"/>
</dbReference>
<dbReference type="Pfam" id="PF02319">
    <property type="entry name" value="WHD_E2F_TDP"/>
    <property type="match status" value="1"/>
</dbReference>
<dbReference type="EMBL" id="WJQU01000001">
    <property type="protein sequence ID" value="KAJ6645556.1"/>
    <property type="molecule type" value="Genomic_DNA"/>
</dbReference>
<dbReference type="Gene3D" id="1.10.10.10">
    <property type="entry name" value="Winged helix-like DNA-binding domain superfamily/Winged helix DNA-binding domain"/>
    <property type="match status" value="1"/>
</dbReference>
<gene>
    <name evidence="12" type="primary">Dp</name>
    <name evidence="12" type="ORF">Bhyg_00762</name>
</gene>
<evidence type="ECO:0000256" key="6">
    <source>
        <dbReference type="ARBA" id="ARBA00023242"/>
    </source>
</evidence>
<dbReference type="GO" id="GO:0051726">
    <property type="term" value="P:regulation of cell cycle"/>
    <property type="evidence" value="ECO:0007669"/>
    <property type="project" value="InterPro"/>
</dbReference>
<dbReference type="GO" id="GO:0000981">
    <property type="term" value="F:DNA-binding transcription factor activity, RNA polymerase II-specific"/>
    <property type="evidence" value="ECO:0007669"/>
    <property type="project" value="TreeGrafter"/>
</dbReference>
<proteinExistence type="inferred from homology"/>
<dbReference type="CDD" id="cd14458">
    <property type="entry name" value="DP_DD"/>
    <property type="match status" value="1"/>
</dbReference>
<evidence type="ECO:0000256" key="5">
    <source>
        <dbReference type="ARBA" id="ARBA00023163"/>
    </source>
</evidence>
<sequence length="411" mass="46463">MEQAPESLSLLVQCHNGTSQIIKIMRTNKQTLTQEGMRAIVREVTGCDSSNIKNIYQCVEEPEQITDGTDVKTATAKGEPSVSSVKSLKTNVPQMTTIKYAKHTGSSKYINTKSSPPTVAKRDHSTGVQGVSSRRRKTERVGKGLRHFSMKVCEKVKEKGTTTYNEVADELVEEEAKGQADPANCDQKNIRRRVYDALNVLMAMNIISKDKKEIRWIGLPTNSAQQCNSLEKEIQTRRERIEAKEQQLRELILQHVSFKTLVNRNKEAEERGMTPSALSAIQLPFIIVNTHKKTHINCSISNDKSEYFFKFDDNFEIHDDIEVLKRMGLLAGLDTGECSPEDIERAKALVPKQFEKYIEIYGTGQQITAVAEEVAENWDLYDSLNSTKLEQMSDDEEDQEEYNSDELSGDE</sequence>
<dbReference type="FunFam" id="1.10.10.10:FF:000047">
    <property type="entry name" value="Transcription factor"/>
    <property type="match status" value="1"/>
</dbReference>
<feature type="coiled-coil region" evidence="8">
    <location>
        <begin position="227"/>
        <end position="254"/>
    </location>
</feature>
<accession>A0A9Q0N9S6</accession>
<name>A0A9Q0N9S6_9DIPT</name>
<dbReference type="GO" id="GO:0005667">
    <property type="term" value="C:transcription regulator complex"/>
    <property type="evidence" value="ECO:0007669"/>
    <property type="project" value="InterPro"/>
</dbReference>
<keyword evidence="13" id="KW-1185">Reference proteome</keyword>
<evidence type="ECO:0000256" key="2">
    <source>
        <dbReference type="ARBA" id="ARBA00010940"/>
    </source>
</evidence>
<dbReference type="GO" id="GO:0005634">
    <property type="term" value="C:nucleus"/>
    <property type="evidence" value="ECO:0007669"/>
    <property type="project" value="UniProtKB-SubCell"/>
</dbReference>
<organism evidence="12 13">
    <name type="scientific">Pseudolycoriella hygida</name>
    <dbReference type="NCBI Taxonomy" id="35572"/>
    <lineage>
        <taxon>Eukaryota</taxon>
        <taxon>Metazoa</taxon>
        <taxon>Ecdysozoa</taxon>
        <taxon>Arthropoda</taxon>
        <taxon>Hexapoda</taxon>
        <taxon>Insecta</taxon>
        <taxon>Pterygota</taxon>
        <taxon>Neoptera</taxon>
        <taxon>Endopterygota</taxon>
        <taxon>Diptera</taxon>
        <taxon>Nematocera</taxon>
        <taxon>Sciaroidea</taxon>
        <taxon>Sciaridae</taxon>
        <taxon>Pseudolycoriella</taxon>
    </lineage>
</organism>
<evidence type="ECO:0000313" key="12">
    <source>
        <dbReference type="EMBL" id="KAJ6645556.1"/>
    </source>
</evidence>
<feature type="domain" description="E2F/DP family winged-helix DNA-binding" evidence="11">
    <location>
        <begin position="140"/>
        <end position="218"/>
    </location>
</feature>
<dbReference type="Gene3D" id="1.20.140.80">
    <property type="entry name" value="Transcription factor DP"/>
    <property type="match status" value="1"/>
</dbReference>
<reference evidence="12" key="1">
    <citation type="submission" date="2022-07" db="EMBL/GenBank/DDBJ databases">
        <authorList>
            <person name="Trinca V."/>
            <person name="Uliana J.V.C."/>
            <person name="Torres T.T."/>
            <person name="Ward R.J."/>
            <person name="Monesi N."/>
        </authorList>
    </citation>
    <scope>NUCLEOTIDE SEQUENCE</scope>
    <source>
        <strain evidence="12">HSMRA1968</strain>
        <tissue evidence="12">Whole embryos</tissue>
    </source>
</reference>
<evidence type="ECO:0000256" key="8">
    <source>
        <dbReference type="SAM" id="Coils"/>
    </source>
</evidence>
<comment type="subcellular location">
    <subcellularLocation>
        <location evidence="1 7">Nucleus</location>
    </subcellularLocation>
</comment>
<feature type="compositionally biased region" description="Polar residues" evidence="9">
    <location>
        <begin position="107"/>
        <end position="117"/>
    </location>
</feature>
<dbReference type="InterPro" id="IPR014889">
    <property type="entry name" value="Transc_factor_DP_C"/>
</dbReference>
<feature type="compositionally biased region" description="Acidic residues" evidence="9">
    <location>
        <begin position="392"/>
        <end position="411"/>
    </location>
</feature>
<feature type="domain" description="Transcription factor DP C-terminal" evidence="10">
    <location>
        <begin position="225"/>
        <end position="369"/>
    </location>
</feature>
<feature type="compositionally biased region" description="Basic residues" evidence="9">
    <location>
        <begin position="133"/>
        <end position="142"/>
    </location>
</feature>
<dbReference type="SMART" id="SM01372">
    <property type="entry name" value="E2F_TDP"/>
    <property type="match status" value="1"/>
</dbReference>
<keyword evidence="4 7" id="KW-0238">DNA-binding</keyword>
<protein>
    <submittedName>
        <fullName evidence="12">Transcription factor Dp</fullName>
    </submittedName>
</protein>
<dbReference type="InterPro" id="IPR015648">
    <property type="entry name" value="Transcrpt_fac_DP"/>
</dbReference>
<keyword evidence="8" id="KW-0175">Coiled coil</keyword>
<evidence type="ECO:0000256" key="1">
    <source>
        <dbReference type="ARBA" id="ARBA00004123"/>
    </source>
</evidence>
<dbReference type="PANTHER" id="PTHR12548">
    <property type="entry name" value="TRANSCRIPTION FACTOR DP"/>
    <property type="match status" value="1"/>
</dbReference>
<keyword evidence="5 7" id="KW-0804">Transcription</keyword>
<dbReference type="InterPro" id="IPR038168">
    <property type="entry name" value="TF_DP_C_sf"/>
</dbReference>
<evidence type="ECO:0000259" key="11">
    <source>
        <dbReference type="SMART" id="SM01372"/>
    </source>
</evidence>
<comment type="similarity">
    <text evidence="2 7">Belongs to the E2F/DP family.</text>
</comment>
<dbReference type="AlphaFoldDB" id="A0A9Q0N9S6"/>
<dbReference type="Proteomes" id="UP001151699">
    <property type="component" value="Chromosome A"/>
</dbReference>
<dbReference type="Pfam" id="PF08781">
    <property type="entry name" value="DP"/>
    <property type="match status" value="1"/>
</dbReference>
<dbReference type="PANTHER" id="PTHR12548:SF9">
    <property type="entry name" value="TRANSCRIPTION FACTOR DP"/>
    <property type="match status" value="1"/>
</dbReference>
<evidence type="ECO:0000259" key="10">
    <source>
        <dbReference type="SMART" id="SM01138"/>
    </source>
</evidence>
<dbReference type="SMART" id="SM01138">
    <property type="entry name" value="DP"/>
    <property type="match status" value="1"/>
</dbReference>
<dbReference type="InterPro" id="IPR037241">
    <property type="entry name" value="E2F-DP_heterodim"/>
</dbReference>
<evidence type="ECO:0000256" key="3">
    <source>
        <dbReference type="ARBA" id="ARBA00023015"/>
    </source>
</evidence>